<protein>
    <submittedName>
        <fullName evidence="9">RhoGAP-domain-containing protein</fullName>
    </submittedName>
</protein>
<sequence length="1178" mass="129369">MESPGGYPESPLDQDDVVYPCKGCGEILEEGKAFELAGNRWHIDCFRCNTCGTLLDSDANLLLLGDGSLICNNCTYSCNHCGNKIEDLAILTGDQAFCANCFRCRNCKRKIENLRYARTSQGIFCMSCHESLMARRRKKSKKPPSSAGVAPKVDKSLPALPPSAVPPTFTPDLDTPSDVFSEPPTADVSPRPPHPRRNDSSPANFRRDASPASLDSRKENVTLLPNTYKETNHSETSDNGDDGTLLPFALDPNTAPGPSPLTKTSNKNVEGKTGRDYFNRPSGSHREMLKENRSRSASAERQPKSPHIAYQEKGRQPSETLADTLRKRHEPANEPTSTSDDRSRSQLASPATSQTTEAFKLQDVPKNKKAEARKQSDARSPSGSSPATDLAGRMMSPRIETSLTSSPTPEDSPATSGSSYSSTQRVERPARGDSLANSTLKSNVSAPRKEVPVVSPTTPTLSQPERKPSTSGNLSQLNGGYTISSPIESPPMRSMLDPPVPPQRSAGRPPPPSVDTFTSPRAPPHPPPPPQNHKTADSVSTLHSETSQNVVSPTGGLPRYSAQGDFSMDEDFARLLSSQEQEKETGVLRRVSNAMSKKHNRSYSDRGHKKWPTNGSIDISSPTVASPNSNEEVVNLRNELRRSQQRIAELEAEKNGLQESVHSAADIRQANTMLREKRNTMAVLDTQREMVIRELEIMTEHLKRAKENSGAMDINQLKSDILKDFANSLHKLKDTLGGQIEDLISKRTELTDEISNLIQMKDKGFQEYESLSAQNTKLSNMNRDLIESIQRTLKDNKQHNGSQSIDIGRTAANANGLGIYHAHHKGGKSDLSIDIQGMTHEHSFSNLHEADSEATLAQPQVVNIRKTGKPATKFNWKKGGQAITKNVTKGFKGAFGPSESRREDEYNIKVIGTPYGSTHTQPDMASMASMATTASLQRAKDDQTPRGWFGGGGGKAGNGGRPGLKGLQQNNSSTNLTGEDSSVLYGSDLTARCEFEKRVIPAVVSRCIEEVELRGMDVEGVYRKSGASSQVTQVRNGFEKSSEYDISDPDLDIHAVTSALKSYFRRLPVPLITFDVYDQFLEAGQIEDQQQKTRAMLAAINEVPRAHRDCLQFLIFHLSRVIQHAKDNLMTPLNLAVVFAPTIMRPMDIQRELTDVSHQRIAVQALLENYRTIFGAEE</sequence>
<feature type="compositionally biased region" description="Polar residues" evidence="6">
    <location>
        <begin position="399"/>
        <end position="409"/>
    </location>
</feature>
<feature type="compositionally biased region" description="Polar residues" evidence="6">
    <location>
        <begin position="613"/>
        <end position="630"/>
    </location>
</feature>
<dbReference type="EMBL" id="MU002513">
    <property type="protein sequence ID" value="KAF2786227.1"/>
    <property type="molecule type" value="Genomic_DNA"/>
</dbReference>
<feature type="compositionally biased region" description="Polar residues" evidence="6">
    <location>
        <begin position="378"/>
        <end position="387"/>
    </location>
</feature>
<accession>A0A6A6WQX3</accession>
<feature type="compositionally biased region" description="Pro residues" evidence="6">
    <location>
        <begin position="159"/>
        <end position="169"/>
    </location>
</feature>
<gene>
    <name evidence="9" type="ORF">K505DRAFT_368405</name>
</gene>
<feature type="region of interest" description="Disordered" evidence="6">
    <location>
        <begin position="595"/>
        <end position="630"/>
    </location>
</feature>
<keyword evidence="5" id="KW-0175">Coiled coil</keyword>
<dbReference type="PANTHER" id="PTHR23176:SF128">
    <property type="entry name" value="RHO GTPASE-ACTIVATING PROTEIN RGD1"/>
    <property type="match status" value="1"/>
</dbReference>
<keyword evidence="1" id="KW-0343">GTPase activation</keyword>
<name>A0A6A6WQX3_9PLEO</name>
<proteinExistence type="predicted"/>
<dbReference type="InterPro" id="IPR008936">
    <property type="entry name" value="Rho_GTPase_activation_prot"/>
</dbReference>
<dbReference type="PROSITE" id="PS00478">
    <property type="entry name" value="LIM_DOMAIN_1"/>
    <property type="match status" value="1"/>
</dbReference>
<evidence type="ECO:0000256" key="3">
    <source>
        <dbReference type="ARBA" id="ARBA00022833"/>
    </source>
</evidence>
<dbReference type="Gene3D" id="1.10.555.10">
    <property type="entry name" value="Rho GTPase activation protein"/>
    <property type="match status" value="1"/>
</dbReference>
<feature type="compositionally biased region" description="Polar residues" evidence="6">
    <location>
        <begin position="537"/>
        <end position="552"/>
    </location>
</feature>
<evidence type="ECO:0000313" key="10">
    <source>
        <dbReference type="Proteomes" id="UP000799757"/>
    </source>
</evidence>
<dbReference type="Proteomes" id="UP000799757">
    <property type="component" value="Unassembled WGS sequence"/>
</dbReference>
<dbReference type="SUPFAM" id="SSF48350">
    <property type="entry name" value="GTPase activation domain, GAP"/>
    <property type="match status" value="1"/>
</dbReference>
<dbReference type="SMART" id="SM00132">
    <property type="entry name" value="LIM"/>
    <property type="match status" value="2"/>
</dbReference>
<feature type="compositionally biased region" description="Pro residues" evidence="6">
    <location>
        <begin position="498"/>
        <end position="513"/>
    </location>
</feature>
<evidence type="ECO:0000259" key="8">
    <source>
        <dbReference type="PROSITE" id="PS50238"/>
    </source>
</evidence>
<dbReference type="InterPro" id="IPR001781">
    <property type="entry name" value="Znf_LIM"/>
</dbReference>
<feature type="coiled-coil region" evidence="5">
    <location>
        <begin position="633"/>
        <end position="708"/>
    </location>
</feature>
<dbReference type="Gene3D" id="2.10.110.10">
    <property type="entry name" value="Cysteine Rich Protein"/>
    <property type="match status" value="2"/>
</dbReference>
<dbReference type="FunFam" id="2.10.110.10:FF:000044">
    <property type="entry name" value="Rho GTPase activator Rga"/>
    <property type="match status" value="1"/>
</dbReference>
<evidence type="ECO:0000256" key="5">
    <source>
        <dbReference type="SAM" id="Coils"/>
    </source>
</evidence>
<feature type="domain" description="LIM zinc-binding" evidence="7">
    <location>
        <begin position="19"/>
        <end position="81"/>
    </location>
</feature>
<dbReference type="CDD" id="cd09394">
    <property type="entry name" value="LIM1_Rga"/>
    <property type="match status" value="1"/>
</dbReference>
<keyword evidence="4" id="KW-0440">LIM domain</keyword>
<dbReference type="SMART" id="SM00324">
    <property type="entry name" value="RhoGAP"/>
    <property type="match status" value="1"/>
</dbReference>
<feature type="compositionally biased region" description="Gly residues" evidence="6">
    <location>
        <begin position="948"/>
        <end position="963"/>
    </location>
</feature>
<feature type="compositionally biased region" description="Polar residues" evidence="6">
    <location>
        <begin position="345"/>
        <end position="357"/>
    </location>
</feature>
<feature type="compositionally biased region" description="Polar residues" evidence="6">
    <location>
        <begin position="455"/>
        <end position="487"/>
    </location>
</feature>
<feature type="compositionally biased region" description="Basic and acidic residues" evidence="6">
    <location>
        <begin position="205"/>
        <end position="220"/>
    </location>
</feature>
<dbReference type="PROSITE" id="PS50023">
    <property type="entry name" value="LIM_DOMAIN_2"/>
    <property type="match status" value="1"/>
</dbReference>
<dbReference type="CDD" id="cd09395">
    <property type="entry name" value="LIM2_Rga"/>
    <property type="match status" value="1"/>
</dbReference>
<evidence type="ECO:0000256" key="1">
    <source>
        <dbReference type="ARBA" id="ARBA00022468"/>
    </source>
</evidence>
<feature type="compositionally biased region" description="Polar residues" evidence="6">
    <location>
        <begin position="967"/>
        <end position="979"/>
    </location>
</feature>
<feature type="domain" description="Rho-GAP" evidence="8">
    <location>
        <begin position="987"/>
        <end position="1174"/>
    </location>
</feature>
<evidence type="ECO:0000259" key="7">
    <source>
        <dbReference type="PROSITE" id="PS50023"/>
    </source>
</evidence>
<dbReference type="OrthoDB" id="79452at2759"/>
<feature type="compositionally biased region" description="Basic and acidic residues" evidence="6">
    <location>
        <begin position="363"/>
        <end position="377"/>
    </location>
</feature>
<dbReference type="InterPro" id="IPR050729">
    <property type="entry name" value="Rho-GAP"/>
</dbReference>
<dbReference type="PROSITE" id="PS50238">
    <property type="entry name" value="RHOGAP"/>
    <property type="match status" value="1"/>
</dbReference>
<dbReference type="Pfam" id="PF00412">
    <property type="entry name" value="LIM"/>
    <property type="match status" value="1"/>
</dbReference>
<reference evidence="9" key="1">
    <citation type="journal article" date="2020" name="Stud. Mycol.">
        <title>101 Dothideomycetes genomes: a test case for predicting lifestyles and emergence of pathogens.</title>
        <authorList>
            <person name="Haridas S."/>
            <person name="Albert R."/>
            <person name="Binder M."/>
            <person name="Bloem J."/>
            <person name="Labutti K."/>
            <person name="Salamov A."/>
            <person name="Andreopoulos B."/>
            <person name="Baker S."/>
            <person name="Barry K."/>
            <person name="Bills G."/>
            <person name="Bluhm B."/>
            <person name="Cannon C."/>
            <person name="Castanera R."/>
            <person name="Culley D."/>
            <person name="Daum C."/>
            <person name="Ezra D."/>
            <person name="Gonzalez J."/>
            <person name="Henrissat B."/>
            <person name="Kuo A."/>
            <person name="Liang C."/>
            <person name="Lipzen A."/>
            <person name="Lutzoni F."/>
            <person name="Magnuson J."/>
            <person name="Mondo S."/>
            <person name="Nolan M."/>
            <person name="Ohm R."/>
            <person name="Pangilinan J."/>
            <person name="Park H.-J."/>
            <person name="Ramirez L."/>
            <person name="Alfaro M."/>
            <person name="Sun H."/>
            <person name="Tritt A."/>
            <person name="Yoshinaga Y."/>
            <person name="Zwiers L.-H."/>
            <person name="Turgeon B."/>
            <person name="Goodwin S."/>
            <person name="Spatafora J."/>
            <person name="Crous P."/>
            <person name="Grigoriev I."/>
        </authorList>
    </citation>
    <scope>NUCLEOTIDE SEQUENCE</scope>
    <source>
        <strain evidence="9">CBS 109.77</strain>
    </source>
</reference>
<feature type="compositionally biased region" description="Basic and acidic residues" evidence="6">
    <location>
        <begin position="269"/>
        <end position="294"/>
    </location>
</feature>
<dbReference type="AlphaFoldDB" id="A0A6A6WQX3"/>
<evidence type="ECO:0000313" key="9">
    <source>
        <dbReference type="EMBL" id="KAF2786227.1"/>
    </source>
</evidence>
<keyword evidence="2 4" id="KW-0479">Metal-binding</keyword>
<dbReference type="Pfam" id="PF00620">
    <property type="entry name" value="RhoGAP"/>
    <property type="match status" value="1"/>
</dbReference>
<evidence type="ECO:0000256" key="2">
    <source>
        <dbReference type="ARBA" id="ARBA00022723"/>
    </source>
</evidence>
<feature type="compositionally biased region" description="Basic residues" evidence="6">
    <location>
        <begin position="596"/>
        <end position="611"/>
    </location>
</feature>
<feature type="compositionally biased region" description="Low complexity" evidence="6">
    <location>
        <begin position="412"/>
        <end position="422"/>
    </location>
</feature>
<organism evidence="9 10">
    <name type="scientific">Melanomma pulvis-pyrius CBS 109.77</name>
    <dbReference type="NCBI Taxonomy" id="1314802"/>
    <lineage>
        <taxon>Eukaryota</taxon>
        <taxon>Fungi</taxon>
        <taxon>Dikarya</taxon>
        <taxon>Ascomycota</taxon>
        <taxon>Pezizomycotina</taxon>
        <taxon>Dothideomycetes</taxon>
        <taxon>Pleosporomycetidae</taxon>
        <taxon>Pleosporales</taxon>
        <taxon>Melanommataceae</taxon>
        <taxon>Melanomma</taxon>
    </lineage>
</organism>
<dbReference type="InterPro" id="IPR000198">
    <property type="entry name" value="RhoGAP_dom"/>
</dbReference>
<dbReference type="GO" id="GO:0007165">
    <property type="term" value="P:signal transduction"/>
    <property type="evidence" value="ECO:0007669"/>
    <property type="project" value="InterPro"/>
</dbReference>
<keyword evidence="3 4" id="KW-0862">Zinc</keyword>
<dbReference type="GO" id="GO:0046872">
    <property type="term" value="F:metal ion binding"/>
    <property type="evidence" value="ECO:0007669"/>
    <property type="project" value="UniProtKB-KW"/>
</dbReference>
<evidence type="ECO:0000256" key="6">
    <source>
        <dbReference type="SAM" id="MobiDB-lite"/>
    </source>
</evidence>
<keyword evidence="10" id="KW-1185">Reference proteome</keyword>
<dbReference type="GO" id="GO:0005096">
    <property type="term" value="F:GTPase activator activity"/>
    <property type="evidence" value="ECO:0007669"/>
    <property type="project" value="UniProtKB-KW"/>
</dbReference>
<feature type="compositionally biased region" description="Pro residues" evidence="6">
    <location>
        <begin position="521"/>
        <end position="531"/>
    </location>
</feature>
<dbReference type="GO" id="GO:0005938">
    <property type="term" value="C:cell cortex"/>
    <property type="evidence" value="ECO:0007669"/>
    <property type="project" value="UniProtKB-ARBA"/>
</dbReference>
<feature type="region of interest" description="Disordered" evidence="6">
    <location>
        <begin position="136"/>
        <end position="564"/>
    </location>
</feature>
<feature type="region of interest" description="Disordered" evidence="6">
    <location>
        <begin position="939"/>
        <end position="979"/>
    </location>
</feature>
<dbReference type="PANTHER" id="PTHR23176">
    <property type="entry name" value="RHO/RAC/CDC GTPASE-ACTIVATING PROTEIN"/>
    <property type="match status" value="1"/>
</dbReference>
<evidence type="ECO:0000256" key="4">
    <source>
        <dbReference type="PROSITE-ProRule" id="PRU00125"/>
    </source>
</evidence>
<dbReference type="FunFam" id="1.10.555.10:FF:000043">
    <property type="entry name" value="Rho GTPase activator Rga"/>
    <property type="match status" value="1"/>
</dbReference>
<feature type="compositionally biased region" description="Polar residues" evidence="6">
    <location>
        <begin position="435"/>
        <end position="445"/>
    </location>
</feature>